<keyword evidence="2" id="KW-0238">DNA-binding</keyword>
<dbReference type="SUPFAM" id="SSF46785">
    <property type="entry name" value="Winged helix' DNA-binding domain"/>
    <property type="match status" value="1"/>
</dbReference>
<keyword evidence="6" id="KW-1185">Reference proteome</keyword>
<reference evidence="5 6" key="1">
    <citation type="submission" date="2019-03" db="EMBL/GenBank/DDBJ databases">
        <title>Whole genome sequence of Arthrobacter sp JH1-1.</title>
        <authorList>
            <person name="Trinh H.N."/>
        </authorList>
    </citation>
    <scope>NUCLEOTIDE SEQUENCE [LARGE SCALE GENOMIC DNA]</scope>
    <source>
        <strain evidence="5 6">JH1-1</strain>
    </source>
</reference>
<feature type="domain" description="HTH gntR-type" evidence="4">
    <location>
        <begin position="14"/>
        <end position="82"/>
    </location>
</feature>
<dbReference type="Pfam" id="PF07729">
    <property type="entry name" value="FCD"/>
    <property type="match status" value="1"/>
</dbReference>
<dbReference type="SUPFAM" id="SSF48008">
    <property type="entry name" value="GntR ligand-binding domain-like"/>
    <property type="match status" value="1"/>
</dbReference>
<dbReference type="SMART" id="SM00895">
    <property type="entry name" value="FCD"/>
    <property type="match status" value="1"/>
</dbReference>
<evidence type="ECO:0000256" key="3">
    <source>
        <dbReference type="ARBA" id="ARBA00023163"/>
    </source>
</evidence>
<dbReference type="InterPro" id="IPR008920">
    <property type="entry name" value="TF_FadR/GntR_C"/>
</dbReference>
<dbReference type="CDD" id="cd07377">
    <property type="entry name" value="WHTH_GntR"/>
    <property type="match status" value="1"/>
</dbReference>
<keyword evidence="1" id="KW-0805">Transcription regulation</keyword>
<dbReference type="PANTHER" id="PTHR43537:SF47">
    <property type="entry name" value="REGULATORY PROTEIN GNTR HTH"/>
    <property type="match status" value="1"/>
</dbReference>
<gene>
    <name evidence="5" type="ORF">E1809_00945</name>
</gene>
<accession>A0A4R5L2M9</accession>
<dbReference type="PANTHER" id="PTHR43537">
    <property type="entry name" value="TRANSCRIPTIONAL REGULATOR, GNTR FAMILY"/>
    <property type="match status" value="1"/>
</dbReference>
<dbReference type="GO" id="GO:0003700">
    <property type="term" value="F:DNA-binding transcription factor activity"/>
    <property type="evidence" value="ECO:0007669"/>
    <property type="project" value="InterPro"/>
</dbReference>
<name>A0A4R5L2M9_9MICC</name>
<evidence type="ECO:0000313" key="5">
    <source>
        <dbReference type="EMBL" id="TDG01685.1"/>
    </source>
</evidence>
<dbReference type="SMART" id="SM00345">
    <property type="entry name" value="HTH_GNTR"/>
    <property type="match status" value="1"/>
</dbReference>
<organism evidence="5 6">
    <name type="scientific">Arthrobacter terricola</name>
    <dbReference type="NCBI Taxonomy" id="2547396"/>
    <lineage>
        <taxon>Bacteria</taxon>
        <taxon>Bacillati</taxon>
        <taxon>Actinomycetota</taxon>
        <taxon>Actinomycetes</taxon>
        <taxon>Micrococcales</taxon>
        <taxon>Micrococcaceae</taxon>
        <taxon>Arthrobacter</taxon>
    </lineage>
</organism>
<dbReference type="InterPro" id="IPR036390">
    <property type="entry name" value="WH_DNA-bd_sf"/>
</dbReference>
<dbReference type="InterPro" id="IPR036388">
    <property type="entry name" value="WH-like_DNA-bd_sf"/>
</dbReference>
<dbReference type="Pfam" id="PF00392">
    <property type="entry name" value="GntR"/>
    <property type="match status" value="1"/>
</dbReference>
<dbReference type="GO" id="GO:0003677">
    <property type="term" value="F:DNA binding"/>
    <property type="evidence" value="ECO:0007669"/>
    <property type="project" value="UniProtKB-KW"/>
</dbReference>
<sequence length="239" mass="25843">MFRNEDTMAVNGRRSVVDDAIDDIRLRIRQGEWGLGDRIPPEPELGKALGLSRAPLREALRALVHAGLLVTRQGDGTFVAAVDEQEIALRKGFQGADPFEAIEVRRSLDVPAAALAAQRRDQADLDKLQDALDRRRAAAEANDDDGFREADIDFHRAVVEAAHNQLLAGIYGSLAATIDGSWTSTAGLHRAAESEHDSHDDLFEAIRDNAAQEAMLVAGAILDNQASDLEDKPAHSPGA</sequence>
<dbReference type="InterPro" id="IPR011711">
    <property type="entry name" value="GntR_C"/>
</dbReference>
<dbReference type="EMBL" id="SMRU01000001">
    <property type="protein sequence ID" value="TDG01685.1"/>
    <property type="molecule type" value="Genomic_DNA"/>
</dbReference>
<comment type="caution">
    <text evidence="5">The sequence shown here is derived from an EMBL/GenBank/DDBJ whole genome shotgun (WGS) entry which is preliminary data.</text>
</comment>
<dbReference type="InterPro" id="IPR000524">
    <property type="entry name" value="Tscrpt_reg_HTH_GntR"/>
</dbReference>
<protein>
    <submittedName>
        <fullName evidence="5">FadR family transcriptional regulator</fullName>
    </submittedName>
</protein>
<dbReference type="Gene3D" id="1.20.120.530">
    <property type="entry name" value="GntR ligand-binding domain-like"/>
    <property type="match status" value="1"/>
</dbReference>
<evidence type="ECO:0000256" key="1">
    <source>
        <dbReference type="ARBA" id="ARBA00023015"/>
    </source>
</evidence>
<evidence type="ECO:0000313" key="6">
    <source>
        <dbReference type="Proteomes" id="UP000295511"/>
    </source>
</evidence>
<evidence type="ECO:0000259" key="4">
    <source>
        <dbReference type="PROSITE" id="PS50949"/>
    </source>
</evidence>
<dbReference type="Proteomes" id="UP000295511">
    <property type="component" value="Unassembled WGS sequence"/>
</dbReference>
<dbReference type="PROSITE" id="PS50949">
    <property type="entry name" value="HTH_GNTR"/>
    <property type="match status" value="1"/>
</dbReference>
<dbReference type="PRINTS" id="PR00035">
    <property type="entry name" value="HTHGNTR"/>
</dbReference>
<proteinExistence type="predicted"/>
<evidence type="ECO:0000256" key="2">
    <source>
        <dbReference type="ARBA" id="ARBA00023125"/>
    </source>
</evidence>
<dbReference type="Gene3D" id="1.10.10.10">
    <property type="entry name" value="Winged helix-like DNA-binding domain superfamily/Winged helix DNA-binding domain"/>
    <property type="match status" value="1"/>
</dbReference>
<keyword evidence="3" id="KW-0804">Transcription</keyword>
<dbReference type="OrthoDB" id="3575876at2"/>
<dbReference type="AlphaFoldDB" id="A0A4R5L2M9"/>